<evidence type="ECO:0000313" key="5">
    <source>
        <dbReference type="EMBL" id="MCP9765660.1"/>
    </source>
</evidence>
<proteinExistence type="predicted"/>
<keyword evidence="2" id="KW-0255">Endonuclease</keyword>
<dbReference type="PANTHER" id="PTHR12302:SF3">
    <property type="entry name" value="SERINE_THREONINE-PROTEIN KINASE 31"/>
    <property type="match status" value="1"/>
</dbReference>
<dbReference type="PANTHER" id="PTHR12302">
    <property type="entry name" value="EBNA2 BINDING PROTEIN P100"/>
    <property type="match status" value="1"/>
</dbReference>
<evidence type="ECO:0000256" key="3">
    <source>
        <dbReference type="ARBA" id="ARBA00022801"/>
    </source>
</evidence>
<dbReference type="AlphaFoldDB" id="A0AAE3H919"/>
<gene>
    <name evidence="5" type="ORF">EGI31_22215</name>
</gene>
<dbReference type="Gene3D" id="2.40.50.90">
    <property type="match status" value="1"/>
</dbReference>
<dbReference type="Proteomes" id="UP001204144">
    <property type="component" value="Unassembled WGS sequence"/>
</dbReference>
<accession>A0AAE3H919</accession>
<evidence type="ECO:0000313" key="6">
    <source>
        <dbReference type="Proteomes" id="UP001204144"/>
    </source>
</evidence>
<feature type="domain" description="TNase-like" evidence="4">
    <location>
        <begin position="21"/>
        <end position="141"/>
    </location>
</feature>
<dbReference type="InterPro" id="IPR035437">
    <property type="entry name" value="SNase_OB-fold_sf"/>
</dbReference>
<evidence type="ECO:0000259" key="4">
    <source>
        <dbReference type="PROSITE" id="PS50830"/>
    </source>
</evidence>
<dbReference type="Pfam" id="PF00565">
    <property type="entry name" value="SNase"/>
    <property type="match status" value="1"/>
</dbReference>
<comment type="caution">
    <text evidence="5">The sequence shown here is derived from an EMBL/GenBank/DDBJ whole genome shotgun (WGS) entry which is preliminary data.</text>
</comment>
<dbReference type="PROSITE" id="PS50830">
    <property type="entry name" value="TNASE_3"/>
    <property type="match status" value="1"/>
</dbReference>
<dbReference type="GO" id="GO:0016787">
    <property type="term" value="F:hydrolase activity"/>
    <property type="evidence" value="ECO:0007669"/>
    <property type="project" value="UniProtKB-KW"/>
</dbReference>
<dbReference type="InterPro" id="IPR016071">
    <property type="entry name" value="Staphylococal_nuclease_OB-fold"/>
</dbReference>
<dbReference type="EMBL" id="RJUF01000186">
    <property type="protein sequence ID" value="MCP9765660.1"/>
    <property type="molecule type" value="Genomic_DNA"/>
</dbReference>
<dbReference type="GO" id="GO:0004519">
    <property type="term" value="F:endonuclease activity"/>
    <property type="evidence" value="ECO:0007669"/>
    <property type="project" value="UniProtKB-KW"/>
</dbReference>
<evidence type="ECO:0000256" key="2">
    <source>
        <dbReference type="ARBA" id="ARBA00022759"/>
    </source>
</evidence>
<sequence length="156" mass="17511">MEYRILVLVFLVAHVCFGQGGRVVGVKDGDTIEVLVDGKAIVVRFEHVDCPEIGGGQPYSRVAKEFVSDLCFGKEVKLVSNGTKDRYGRLIAVVLTKDGVNVNLELVKNGLAWHYKRYSSDAVYADAEILARTRKVNIWRFEGAVAPWEWGKRKRI</sequence>
<keyword evidence="1" id="KW-0540">Nuclease</keyword>
<name>A0AAE3H919_9BACT</name>
<evidence type="ECO:0000256" key="1">
    <source>
        <dbReference type="ARBA" id="ARBA00022722"/>
    </source>
</evidence>
<keyword evidence="6" id="KW-1185">Reference proteome</keyword>
<protein>
    <submittedName>
        <fullName evidence="5">Nuclease</fullName>
    </submittedName>
</protein>
<keyword evidence="3" id="KW-0378">Hydrolase</keyword>
<dbReference type="SUPFAM" id="SSF50199">
    <property type="entry name" value="Staphylococcal nuclease"/>
    <property type="match status" value="1"/>
</dbReference>
<dbReference type="SMART" id="SM00318">
    <property type="entry name" value="SNc"/>
    <property type="match status" value="1"/>
</dbReference>
<organism evidence="5 6">
    <name type="scientific">Lacihabitans soyangensis</name>
    <dbReference type="NCBI Taxonomy" id="869394"/>
    <lineage>
        <taxon>Bacteria</taxon>
        <taxon>Pseudomonadati</taxon>
        <taxon>Bacteroidota</taxon>
        <taxon>Cytophagia</taxon>
        <taxon>Cytophagales</taxon>
        <taxon>Leadbetterellaceae</taxon>
        <taxon>Lacihabitans</taxon>
    </lineage>
</organism>
<reference evidence="5 6" key="1">
    <citation type="submission" date="2018-11" db="EMBL/GenBank/DDBJ databases">
        <title>Novel bacteria species description.</title>
        <authorList>
            <person name="Han J.-H."/>
        </authorList>
    </citation>
    <scope>NUCLEOTIDE SEQUENCE [LARGE SCALE GENOMIC DNA]</scope>
    <source>
        <strain evidence="5 6">KCTC23259</strain>
    </source>
</reference>
<dbReference type="RefSeq" id="WP_255039377.1">
    <property type="nucleotide sequence ID" value="NZ_RJUF01000186.1"/>
</dbReference>